<reference evidence="1 2" key="1">
    <citation type="submission" date="2020-03" db="EMBL/GenBank/DDBJ databases">
        <title>The Isolation and Genome Sequence of a Novel Cyanophage S-H34 from the Huanghai Sea, China.</title>
        <authorList>
            <person name="Jiang T."/>
        </authorList>
    </citation>
    <scope>NUCLEOTIDE SEQUENCE [LARGE SCALE GENOMIC DNA]</scope>
</reference>
<dbReference type="Proteomes" id="UP000501900">
    <property type="component" value="Genome"/>
</dbReference>
<protein>
    <submittedName>
        <fullName evidence="1">Uncharacterized protein</fullName>
    </submittedName>
</protein>
<dbReference type="RefSeq" id="YP_010670677.1">
    <property type="nucleotide sequence ID" value="NC_070965.1"/>
</dbReference>
<evidence type="ECO:0000313" key="2">
    <source>
        <dbReference type="Proteomes" id="UP000501900"/>
    </source>
</evidence>
<evidence type="ECO:0000313" key="1">
    <source>
        <dbReference type="EMBL" id="QIN97009.1"/>
    </source>
</evidence>
<dbReference type="GeneID" id="77946887"/>
<dbReference type="EMBL" id="MT162467">
    <property type="protein sequence ID" value="QIN97009.1"/>
    <property type="molecule type" value="Genomic_DNA"/>
</dbReference>
<sequence length="48" mass="5316">MTIVPIIEVLDDGSVKITLGNLYGFVSSMHLVDTKVNQMLHSEQLETV</sequence>
<keyword evidence="2" id="KW-1185">Reference proteome</keyword>
<dbReference type="KEGG" id="vg:77946887"/>
<accession>A0A6G8R6G5</accession>
<organism evidence="1 2">
    <name type="scientific">Synechococcus phage S-H34</name>
    <dbReference type="NCBI Taxonomy" id="2718942"/>
    <lineage>
        <taxon>Viruses</taxon>
        <taxon>Duplodnaviria</taxon>
        <taxon>Heunggongvirae</taxon>
        <taxon>Uroviricota</taxon>
        <taxon>Caudoviricetes</taxon>
        <taxon>Pantevenvirales</taxon>
        <taxon>Kyanoviridae</taxon>
        <taxon>Makaravirus</taxon>
        <taxon>Makaravirus thirtyfour</taxon>
    </lineage>
</organism>
<name>A0A6G8R6G5_9CAUD</name>
<proteinExistence type="predicted"/>